<accession>A0A9X5H6V3</accession>
<gene>
    <name evidence="1" type="ORF">FMM80_07705</name>
</gene>
<evidence type="ECO:0000313" key="2">
    <source>
        <dbReference type="Proteomes" id="UP000474104"/>
    </source>
</evidence>
<evidence type="ECO:0000313" key="1">
    <source>
        <dbReference type="EMBL" id="NDO68576.1"/>
    </source>
</evidence>
<dbReference type="Proteomes" id="UP000474104">
    <property type="component" value="Unassembled WGS sequence"/>
</dbReference>
<dbReference type="OrthoDB" id="9798384at2"/>
<proteinExistence type="predicted"/>
<protein>
    <submittedName>
        <fullName evidence="1">Uncharacterized protein</fullName>
    </submittedName>
</protein>
<sequence>MINTKHKDRLFCFLFGREENKRWTLSLYNAVNHSFHTDPDSIQITTMEDILYMGMKNDVSFIITDIMSIYEQQATYNPNMPVRELMYACKPLGEYAWLIQRIREYSKHKDIEEAVDQAIDELPEDFEIRPFLVGHRAEVKSMCITEYNEEETMLLFKEQGREEGREEGIGIGEQNRANEMAERMIRAKEPGDKIVLYTGLGKEDVNKLAGSLNTILVWNTVVE</sequence>
<name>A0A9X5H6V3_9FIRM</name>
<reference evidence="1 2" key="1">
    <citation type="submission" date="2019-07" db="EMBL/GenBank/DDBJ databases">
        <title>Draft genome sequences of 15 bacterial species constituting the stable defined intestinal microbiota of the GM15 gnotobiotic mouse model.</title>
        <authorList>
            <person name="Elie C."/>
            <person name="Mathieu A."/>
            <person name="Saliou A."/>
            <person name="Darnaud M."/>
            <person name="Leulier F."/>
            <person name="Tamellini A."/>
        </authorList>
    </citation>
    <scope>NUCLEOTIDE SEQUENCE [LARGE SCALE GENOMIC DNA]</scope>
    <source>
        <strain evidence="2">ASF 502</strain>
    </source>
</reference>
<dbReference type="EMBL" id="VIRB01000048">
    <property type="protein sequence ID" value="NDO68576.1"/>
    <property type="molecule type" value="Genomic_DNA"/>
</dbReference>
<dbReference type="RefSeq" id="WP_004071577.1">
    <property type="nucleotide sequence ID" value="NZ_CASCYM010000087.1"/>
</dbReference>
<comment type="caution">
    <text evidence="1">The sequence shown here is derived from an EMBL/GenBank/DDBJ whole genome shotgun (WGS) entry which is preliminary data.</text>
</comment>
<organism evidence="1 2">
    <name type="scientific">Schaedlerella arabinosiphila</name>
    <dbReference type="NCBI Taxonomy" id="2044587"/>
    <lineage>
        <taxon>Bacteria</taxon>
        <taxon>Bacillati</taxon>
        <taxon>Bacillota</taxon>
        <taxon>Clostridia</taxon>
        <taxon>Lachnospirales</taxon>
        <taxon>Lachnospiraceae</taxon>
        <taxon>Schaedlerella</taxon>
    </lineage>
</organism>
<dbReference type="AlphaFoldDB" id="A0A9X5H6V3"/>